<evidence type="ECO:0000313" key="2">
    <source>
        <dbReference type="EMBL" id="GIH97865.1"/>
    </source>
</evidence>
<feature type="region of interest" description="Disordered" evidence="1">
    <location>
        <begin position="100"/>
        <end position="241"/>
    </location>
</feature>
<dbReference type="Proteomes" id="UP000619788">
    <property type="component" value="Unassembled WGS sequence"/>
</dbReference>
<feature type="compositionally biased region" description="Low complexity" evidence="1">
    <location>
        <begin position="100"/>
        <end position="112"/>
    </location>
</feature>
<name>A0A8J3WQB1_9ACTN</name>
<dbReference type="AlphaFoldDB" id="A0A8J3WQB1"/>
<feature type="compositionally biased region" description="Basic and acidic residues" evidence="1">
    <location>
        <begin position="204"/>
        <end position="226"/>
    </location>
</feature>
<evidence type="ECO:0000256" key="1">
    <source>
        <dbReference type="SAM" id="MobiDB-lite"/>
    </source>
</evidence>
<keyword evidence="3" id="KW-1185">Reference proteome</keyword>
<protein>
    <submittedName>
        <fullName evidence="2">Uncharacterized protein</fullName>
    </submittedName>
</protein>
<dbReference type="EMBL" id="BOOJ01000107">
    <property type="protein sequence ID" value="GIH97865.1"/>
    <property type="molecule type" value="Genomic_DNA"/>
</dbReference>
<feature type="compositionally biased region" description="Low complexity" evidence="1">
    <location>
        <begin position="190"/>
        <end position="203"/>
    </location>
</feature>
<gene>
    <name evidence="2" type="ORF">Psi01_84950</name>
</gene>
<comment type="caution">
    <text evidence="2">The sequence shown here is derived from an EMBL/GenBank/DDBJ whole genome shotgun (WGS) entry which is preliminary data.</text>
</comment>
<feature type="region of interest" description="Disordered" evidence="1">
    <location>
        <begin position="1"/>
        <end position="54"/>
    </location>
</feature>
<sequence length="270" mass="28757">MPADSPLPPEEAAGWWRDPFTAPPLTLSDPGPGTNASGPVNDQRDFDEPEFYGQSWTPTRWQRITTFVSSHLIPVTAGAVLLAAAGIGIWTALPASEAETASPRSASSPTPRHSVTSEPADTGRPYLAYPTAGPSSWTPTPTPKATPTSSPSAKTPPQEPGGREGTVHAVPLAEPYRPPHISQPAPPRRSSPSVRSTKSSTSRSESRPASRPRTDSRPRTSRRDSQHQSPARPPTAGNLPAAAHAQCDRLFAATDFRRGACHAYLHSQGY</sequence>
<proteinExistence type="predicted"/>
<accession>A0A8J3WQB1</accession>
<evidence type="ECO:0000313" key="3">
    <source>
        <dbReference type="Proteomes" id="UP000619788"/>
    </source>
</evidence>
<reference evidence="2 3" key="1">
    <citation type="submission" date="2021-01" db="EMBL/GenBank/DDBJ databases">
        <title>Whole genome shotgun sequence of Planobispora siamensis NBRC 107568.</title>
        <authorList>
            <person name="Komaki H."/>
            <person name="Tamura T."/>
        </authorList>
    </citation>
    <scope>NUCLEOTIDE SEQUENCE [LARGE SCALE GENOMIC DNA]</scope>
    <source>
        <strain evidence="2 3">NBRC 107568</strain>
    </source>
</reference>
<organism evidence="2 3">
    <name type="scientific">Planobispora siamensis</name>
    <dbReference type="NCBI Taxonomy" id="936338"/>
    <lineage>
        <taxon>Bacteria</taxon>
        <taxon>Bacillati</taxon>
        <taxon>Actinomycetota</taxon>
        <taxon>Actinomycetes</taxon>
        <taxon>Streptosporangiales</taxon>
        <taxon>Streptosporangiaceae</taxon>
        <taxon>Planobispora</taxon>
    </lineage>
</organism>
<feature type="compositionally biased region" description="Low complexity" evidence="1">
    <location>
        <begin position="130"/>
        <end position="156"/>
    </location>
</feature>